<dbReference type="SUPFAM" id="SSF69695">
    <property type="entry name" value="SRP19"/>
    <property type="match status" value="1"/>
</dbReference>
<dbReference type="EMBL" id="LWDP01000002">
    <property type="protein sequence ID" value="ORD95116.1"/>
    <property type="molecule type" value="Genomic_DNA"/>
</dbReference>
<feature type="compositionally biased region" description="Basic residues" evidence="5">
    <location>
        <begin position="114"/>
        <end position="124"/>
    </location>
</feature>
<dbReference type="InterPro" id="IPR036521">
    <property type="entry name" value="SRP19-like_sf"/>
</dbReference>
<dbReference type="GO" id="GO:0006617">
    <property type="term" value="P:SRP-dependent cotranslational protein targeting to membrane, signal sequence recognition"/>
    <property type="evidence" value="ECO:0007669"/>
    <property type="project" value="TreeGrafter"/>
</dbReference>
<evidence type="ECO:0000313" key="7">
    <source>
        <dbReference type="Proteomes" id="UP000192639"/>
    </source>
</evidence>
<feature type="region of interest" description="Disordered" evidence="5">
    <location>
        <begin position="92"/>
        <end position="124"/>
    </location>
</feature>
<evidence type="ECO:0000313" key="6">
    <source>
        <dbReference type="EMBL" id="ORD95116.1"/>
    </source>
</evidence>
<dbReference type="PANTHER" id="PTHR17453">
    <property type="entry name" value="SIGNAL RECOGNITION PARTICLE 19 KD PROTEIN"/>
    <property type="match status" value="1"/>
</dbReference>
<dbReference type="GO" id="GO:0008312">
    <property type="term" value="F:7S RNA binding"/>
    <property type="evidence" value="ECO:0007669"/>
    <property type="project" value="InterPro"/>
</dbReference>
<dbReference type="AlphaFoldDB" id="A0A1Y1S9I8"/>
<dbReference type="OrthoDB" id="2190947at2759"/>
<evidence type="ECO:0000256" key="1">
    <source>
        <dbReference type="ARBA" id="ARBA00004496"/>
    </source>
</evidence>
<proteinExistence type="predicted"/>
<dbReference type="GO" id="GO:0005786">
    <property type="term" value="C:signal recognition particle, endoplasmic reticulum targeting"/>
    <property type="evidence" value="ECO:0007669"/>
    <property type="project" value="UniProtKB-KW"/>
</dbReference>
<evidence type="ECO:0000256" key="2">
    <source>
        <dbReference type="ARBA" id="ARBA00022490"/>
    </source>
</evidence>
<keyword evidence="4" id="KW-0687">Ribonucleoprotein</keyword>
<evidence type="ECO:0000256" key="3">
    <source>
        <dbReference type="ARBA" id="ARBA00023135"/>
    </source>
</evidence>
<keyword evidence="7" id="KW-1185">Reference proteome</keyword>
<comment type="caution">
    <text evidence="6">The sequence shown here is derived from an EMBL/GenBank/DDBJ whole genome shotgun (WGS) entry which is preliminary data.</text>
</comment>
<organism evidence="6 7">
    <name type="scientific">Enterospora canceri</name>
    <dbReference type="NCBI Taxonomy" id="1081671"/>
    <lineage>
        <taxon>Eukaryota</taxon>
        <taxon>Fungi</taxon>
        <taxon>Fungi incertae sedis</taxon>
        <taxon>Microsporidia</taxon>
        <taxon>Enterocytozoonidae</taxon>
        <taxon>Enterospora</taxon>
    </lineage>
</organism>
<gene>
    <name evidence="6" type="ORF">ECANGB1_2466</name>
</gene>
<comment type="subcellular location">
    <subcellularLocation>
        <location evidence="1">Cytoplasm</location>
    </subcellularLocation>
</comment>
<accession>A0A1Y1S9I8</accession>
<sequence>MGIEMLKENYFMLYPVYFELNKSKTEGRKYNKRHCLESIKTQEIRRALEACKAEYTFEPNKKHPRDVLNPGRFTIKRSTGRMELVAGVAEKMKEHREKQNASSSSVKNTMGLIAKKKSKKKGKK</sequence>
<dbReference type="Pfam" id="PF01922">
    <property type="entry name" value="SRP19"/>
    <property type="match status" value="1"/>
</dbReference>
<keyword evidence="2" id="KW-0963">Cytoplasm</keyword>
<dbReference type="PANTHER" id="PTHR17453:SF0">
    <property type="entry name" value="SIGNAL RECOGNITION PARTICLE 19 KDA PROTEIN"/>
    <property type="match status" value="1"/>
</dbReference>
<dbReference type="VEuPathDB" id="MicrosporidiaDB:ECANGB1_2466"/>
<keyword evidence="3" id="KW-0733">Signal recognition particle</keyword>
<protein>
    <submittedName>
        <fullName evidence="6">Signal recognition particle SEC65 subunit</fullName>
    </submittedName>
</protein>
<evidence type="ECO:0000256" key="5">
    <source>
        <dbReference type="SAM" id="MobiDB-lite"/>
    </source>
</evidence>
<dbReference type="Proteomes" id="UP000192639">
    <property type="component" value="Unassembled WGS sequence"/>
</dbReference>
<reference evidence="6 7" key="1">
    <citation type="journal article" date="2017" name="Environ. Microbiol.">
        <title>Decay of the glycolytic pathway and adaptation to intranuclear parasitism within Enterocytozoonidae microsporidia.</title>
        <authorList>
            <person name="Wiredu Boakye D."/>
            <person name="Jaroenlak P."/>
            <person name="Prachumwat A."/>
            <person name="Williams T.A."/>
            <person name="Bateman K.S."/>
            <person name="Itsathitphaisarn O."/>
            <person name="Sritunyalucksana K."/>
            <person name="Paszkiewicz K.H."/>
            <person name="Moore K.A."/>
            <person name="Stentiford G.D."/>
            <person name="Williams B.A."/>
        </authorList>
    </citation>
    <scope>NUCLEOTIDE SEQUENCE [LARGE SCALE GENOMIC DNA]</scope>
    <source>
        <strain evidence="6 7">GB1</strain>
    </source>
</reference>
<dbReference type="InterPro" id="IPR002778">
    <property type="entry name" value="Signal_recog_particle_SRP19"/>
</dbReference>
<dbReference type="Gene3D" id="3.30.56.30">
    <property type="entry name" value="Signal recognition particle, SRP19-like subunit"/>
    <property type="match status" value="1"/>
</dbReference>
<evidence type="ECO:0000256" key="4">
    <source>
        <dbReference type="ARBA" id="ARBA00023274"/>
    </source>
</evidence>
<name>A0A1Y1S9I8_9MICR</name>